<sequence>MVGTLSTMGGFVLAFLIFLQVCFVLRLLDGPPSGTAAVANAEQSIACEDDLPETGGVKGCLPCQFQNLFKSLHVQLEDIAPLPKRKAANWKGGRKPVQSKILTSTVVKDAIHTAESERRQKKKGRITKVKKERCCCDDNLELFWIKRPKGCYGAKQANTIKPGDFVLVEYKGKKGSKFYTGEVL</sequence>
<reference evidence="1" key="1">
    <citation type="submission" date="2023-07" db="EMBL/GenBank/DDBJ databases">
        <title>Chromosome-level genome assembly of Artemia franciscana.</title>
        <authorList>
            <person name="Jo E."/>
        </authorList>
    </citation>
    <scope>NUCLEOTIDE SEQUENCE</scope>
    <source>
        <tissue evidence="1">Whole body</tissue>
    </source>
</reference>
<dbReference type="Proteomes" id="UP001187531">
    <property type="component" value="Unassembled WGS sequence"/>
</dbReference>
<protein>
    <submittedName>
        <fullName evidence="1">Uncharacterized protein</fullName>
    </submittedName>
</protein>
<evidence type="ECO:0000313" key="1">
    <source>
        <dbReference type="EMBL" id="KAK2704948.1"/>
    </source>
</evidence>
<dbReference type="AlphaFoldDB" id="A0AA88H4Y4"/>
<gene>
    <name evidence="1" type="ORF">QYM36_017111</name>
</gene>
<name>A0AA88H4Y4_ARTSF</name>
<comment type="caution">
    <text evidence="1">The sequence shown here is derived from an EMBL/GenBank/DDBJ whole genome shotgun (WGS) entry which is preliminary data.</text>
</comment>
<accession>A0AA88H4Y4</accession>
<proteinExistence type="predicted"/>
<organism evidence="1 2">
    <name type="scientific">Artemia franciscana</name>
    <name type="common">Brine shrimp</name>
    <name type="synonym">Artemia sanfranciscana</name>
    <dbReference type="NCBI Taxonomy" id="6661"/>
    <lineage>
        <taxon>Eukaryota</taxon>
        <taxon>Metazoa</taxon>
        <taxon>Ecdysozoa</taxon>
        <taxon>Arthropoda</taxon>
        <taxon>Crustacea</taxon>
        <taxon>Branchiopoda</taxon>
        <taxon>Anostraca</taxon>
        <taxon>Artemiidae</taxon>
        <taxon>Artemia</taxon>
    </lineage>
</organism>
<keyword evidence="2" id="KW-1185">Reference proteome</keyword>
<dbReference type="EMBL" id="JAVRJZ010000021">
    <property type="protein sequence ID" value="KAK2704948.1"/>
    <property type="molecule type" value="Genomic_DNA"/>
</dbReference>
<evidence type="ECO:0000313" key="2">
    <source>
        <dbReference type="Proteomes" id="UP001187531"/>
    </source>
</evidence>